<feature type="transmembrane region" description="Helical" evidence="1">
    <location>
        <begin position="63"/>
        <end position="84"/>
    </location>
</feature>
<feature type="transmembrane region" description="Helical" evidence="1">
    <location>
        <begin position="104"/>
        <end position="124"/>
    </location>
</feature>
<protein>
    <recommendedName>
        <fullName evidence="2">DUF6989 domain-containing protein</fullName>
    </recommendedName>
</protein>
<keyword evidence="1" id="KW-1133">Transmembrane helix</keyword>
<evidence type="ECO:0000256" key="1">
    <source>
        <dbReference type="SAM" id="Phobius"/>
    </source>
</evidence>
<dbReference type="InterPro" id="IPR054258">
    <property type="entry name" value="DUF6989"/>
</dbReference>
<dbReference type="AlphaFoldDB" id="A0AAP2DTT2"/>
<dbReference type="EMBL" id="JAHESF010000068">
    <property type="protein sequence ID" value="MBT1701374.1"/>
    <property type="molecule type" value="Genomic_DNA"/>
</dbReference>
<dbReference type="Proteomes" id="UP001319200">
    <property type="component" value="Unassembled WGS sequence"/>
</dbReference>
<evidence type="ECO:0000259" key="2">
    <source>
        <dbReference type="Pfam" id="PF22497"/>
    </source>
</evidence>
<feature type="domain" description="DUF6989" evidence="2">
    <location>
        <begin position="78"/>
        <end position="221"/>
    </location>
</feature>
<accession>A0AAP2DTT2</accession>
<keyword evidence="4" id="KW-1185">Reference proteome</keyword>
<feature type="transmembrane region" description="Helical" evidence="1">
    <location>
        <begin position="136"/>
        <end position="157"/>
    </location>
</feature>
<reference evidence="3 4" key="1">
    <citation type="submission" date="2021-05" db="EMBL/GenBank/DDBJ databases">
        <title>A Polyphasic approach of four new species of the genus Ohtaekwangia: Ohtaekwangia histidinii sp. nov., Ohtaekwangia cretensis sp. nov., Ohtaekwangia indiensis sp. nov., Ohtaekwangia reichenbachii sp. nov. from diverse environment.</title>
        <authorList>
            <person name="Octaviana S."/>
        </authorList>
    </citation>
    <scope>NUCLEOTIDE SEQUENCE [LARGE SCALE GENOMIC DNA]</scope>
    <source>
        <strain evidence="3 4">PWU4</strain>
    </source>
</reference>
<evidence type="ECO:0000313" key="3">
    <source>
        <dbReference type="EMBL" id="MBT1701374.1"/>
    </source>
</evidence>
<feature type="transmembrane region" description="Helical" evidence="1">
    <location>
        <begin position="169"/>
        <end position="188"/>
    </location>
</feature>
<keyword evidence="1" id="KW-0472">Membrane</keyword>
<feature type="transmembrane region" description="Helical" evidence="1">
    <location>
        <begin position="200"/>
        <end position="221"/>
    </location>
</feature>
<keyword evidence="1" id="KW-0812">Transmembrane</keyword>
<feature type="transmembrane region" description="Helical" evidence="1">
    <location>
        <begin position="36"/>
        <end position="56"/>
    </location>
</feature>
<dbReference type="RefSeq" id="WP_254170057.1">
    <property type="nucleotide sequence ID" value="NZ_JAHESF010000068.1"/>
</dbReference>
<name>A0AAP2DTT2_9BACT</name>
<organism evidence="3 4">
    <name type="scientific">Chryseosolibacter histidini</name>
    <dbReference type="NCBI Taxonomy" id="2782349"/>
    <lineage>
        <taxon>Bacteria</taxon>
        <taxon>Pseudomonadati</taxon>
        <taxon>Bacteroidota</taxon>
        <taxon>Cytophagia</taxon>
        <taxon>Cytophagales</taxon>
        <taxon>Chryseotaleaceae</taxon>
        <taxon>Chryseosolibacter</taxon>
    </lineage>
</organism>
<sequence length="222" mass="24882">MTPFQPETKKRTWLVLGIMALSIIALIIDSVQQKGWISAGQWGYGFSGLFLVVALVTKDGLLLRFFLFCIIAGFAELASDAWLVKYTETLTYPPGEPMILYSPAYMPFSWTVVLMEVGYIGWLLSYRWNIAKASLALLLFGAVLVPLYETWAIHAGWWSYHDTPTIFKVPRYVILAEGLLMITVPYMLRKVELSKPAGIVLWALIEGVVMLVACFVAYGLVG</sequence>
<evidence type="ECO:0000313" key="4">
    <source>
        <dbReference type="Proteomes" id="UP001319200"/>
    </source>
</evidence>
<dbReference type="Pfam" id="PF22497">
    <property type="entry name" value="DUF6989"/>
    <property type="match status" value="1"/>
</dbReference>
<gene>
    <name evidence="3" type="ORF">KK083_31060</name>
</gene>
<comment type="caution">
    <text evidence="3">The sequence shown here is derived from an EMBL/GenBank/DDBJ whole genome shotgun (WGS) entry which is preliminary data.</text>
</comment>
<feature type="transmembrane region" description="Helical" evidence="1">
    <location>
        <begin position="12"/>
        <end position="30"/>
    </location>
</feature>
<proteinExistence type="predicted"/>